<dbReference type="Proteomes" id="UP001631993">
    <property type="component" value="Unassembled WGS sequence"/>
</dbReference>
<protein>
    <submittedName>
        <fullName evidence="2">Uncharacterized protein</fullName>
    </submittedName>
</protein>
<accession>A0ABW9IL48</accession>
<organism evidence="2 3">
    <name type="scientific">Streptomyces galilaeus</name>
    <dbReference type="NCBI Taxonomy" id="33899"/>
    <lineage>
        <taxon>Bacteria</taxon>
        <taxon>Bacillati</taxon>
        <taxon>Actinomycetota</taxon>
        <taxon>Actinomycetes</taxon>
        <taxon>Kitasatosporales</taxon>
        <taxon>Streptomycetaceae</taxon>
        <taxon>Streptomyces</taxon>
    </lineage>
</organism>
<evidence type="ECO:0000313" key="3">
    <source>
        <dbReference type="Proteomes" id="UP001631993"/>
    </source>
</evidence>
<dbReference type="EMBL" id="JBJVNE010000012">
    <property type="protein sequence ID" value="MFM9649201.1"/>
    <property type="molecule type" value="Genomic_DNA"/>
</dbReference>
<comment type="caution">
    <text evidence="2">The sequence shown here is derived from an EMBL/GenBank/DDBJ whole genome shotgun (WGS) entry which is preliminary data.</text>
</comment>
<gene>
    <name evidence="2" type="ORF">ACKI1S_24020</name>
</gene>
<dbReference type="RefSeq" id="WP_369276999.1">
    <property type="nucleotide sequence ID" value="NZ_JBJVMW010000026.1"/>
</dbReference>
<name>A0ABW9IL48_STRGJ</name>
<evidence type="ECO:0000256" key="1">
    <source>
        <dbReference type="SAM" id="MobiDB-lite"/>
    </source>
</evidence>
<evidence type="ECO:0000313" key="2">
    <source>
        <dbReference type="EMBL" id="MFM9649201.1"/>
    </source>
</evidence>
<reference evidence="2 3" key="1">
    <citation type="submission" date="2024-12" db="EMBL/GenBank/DDBJ databases">
        <title>Forecasting of Potato common scab and diversities of Pathogenic streptomyces spp. in china.</title>
        <authorList>
            <person name="Handique U."/>
            <person name="Wu J."/>
        </authorList>
    </citation>
    <scope>NUCLEOTIDE SEQUENCE [LARGE SCALE GENOMIC DNA]</scope>
    <source>
        <strain evidence="2 3">ZRIMU1585</strain>
    </source>
</reference>
<proteinExistence type="predicted"/>
<keyword evidence="3" id="KW-1185">Reference proteome</keyword>
<sequence>MPSPRRANRRDTDRPRTRTRGAHDSVNLGAMGLPGSAPDAGGRHPP</sequence>
<feature type="region of interest" description="Disordered" evidence="1">
    <location>
        <begin position="1"/>
        <end position="46"/>
    </location>
</feature>